<gene>
    <name evidence="10" type="ORF">BCR36DRAFT_369219</name>
</gene>
<keyword evidence="11" id="KW-1185">Reference proteome</keyword>
<proteinExistence type="predicted"/>
<reference evidence="10 11" key="1">
    <citation type="submission" date="2016-08" db="EMBL/GenBank/DDBJ databases">
        <title>Genomes of anaerobic fungi encode conserved fungal cellulosomes for biomass hydrolysis.</title>
        <authorList>
            <consortium name="DOE Joint Genome Institute"/>
            <person name="Haitjema C.H."/>
            <person name="Gilmore S.P."/>
            <person name="Henske J.K."/>
            <person name="Solomon K.V."/>
            <person name="De Groot R."/>
            <person name="Kuo A."/>
            <person name="Mondo S.J."/>
            <person name="Salamov A.A."/>
            <person name="Labutti K."/>
            <person name="Zhao Z."/>
            <person name="Chiniquy J."/>
            <person name="Barry K."/>
            <person name="Brewer H.M."/>
            <person name="Purvine S.O."/>
            <person name="Wright A.T."/>
            <person name="Boxma B."/>
            <person name="Van Alen T."/>
            <person name="Hackstein J.H."/>
            <person name="Baker S.E."/>
            <person name="Grigoriev I.V."/>
            <person name="O'Malley M.A."/>
        </authorList>
    </citation>
    <scope>NUCLEOTIDE SEQUENCE [LARGE SCALE GENOMIC DNA]</scope>
    <source>
        <strain evidence="11">finn</strain>
    </source>
</reference>
<feature type="domain" description="NodB homology" evidence="9">
    <location>
        <begin position="29"/>
        <end position="231"/>
    </location>
</feature>
<keyword evidence="5" id="KW-0119">Carbohydrate metabolism</keyword>
<dbReference type="GO" id="GO:0046872">
    <property type="term" value="F:metal ion binding"/>
    <property type="evidence" value="ECO:0007669"/>
    <property type="project" value="UniProtKB-KW"/>
</dbReference>
<dbReference type="GO" id="GO:0016810">
    <property type="term" value="F:hydrolase activity, acting on carbon-nitrogen (but not peptide) bonds"/>
    <property type="evidence" value="ECO:0007669"/>
    <property type="project" value="InterPro"/>
</dbReference>
<evidence type="ECO:0000256" key="1">
    <source>
        <dbReference type="ARBA" id="ARBA00001941"/>
    </source>
</evidence>
<dbReference type="Proteomes" id="UP000193719">
    <property type="component" value="Unassembled WGS sequence"/>
</dbReference>
<keyword evidence="2" id="KW-0479">Metal-binding</keyword>
<comment type="cofactor">
    <cofactor evidence="1">
        <name>Co(2+)</name>
        <dbReference type="ChEBI" id="CHEBI:48828"/>
    </cofactor>
</comment>
<reference evidence="10 11" key="2">
    <citation type="submission" date="2016-08" db="EMBL/GenBank/DDBJ databases">
        <title>Pervasive Adenine N6-methylation of Active Genes in Fungi.</title>
        <authorList>
            <consortium name="DOE Joint Genome Institute"/>
            <person name="Mondo S.J."/>
            <person name="Dannebaum R.O."/>
            <person name="Kuo R.C."/>
            <person name="Labutti K."/>
            <person name="Haridas S."/>
            <person name="Kuo A."/>
            <person name="Salamov A."/>
            <person name="Ahrendt S.R."/>
            <person name="Lipzen A."/>
            <person name="Sullivan W."/>
            <person name="Andreopoulos W.B."/>
            <person name="Clum A."/>
            <person name="Lindquist E."/>
            <person name="Daum C."/>
            <person name="Ramamoorthy G.K."/>
            <person name="Gryganskyi A."/>
            <person name="Culley D."/>
            <person name="Magnuson J.K."/>
            <person name="James T.Y."/>
            <person name="O'Malley M.A."/>
            <person name="Stajich J.E."/>
            <person name="Spatafora J.W."/>
            <person name="Visel A."/>
            <person name="Grigoriev I.V."/>
        </authorList>
    </citation>
    <scope>NUCLEOTIDE SEQUENCE [LARGE SCALE GENOMIC DNA]</scope>
    <source>
        <strain evidence="11">finn</strain>
    </source>
</reference>
<evidence type="ECO:0000256" key="3">
    <source>
        <dbReference type="ARBA" id="ARBA00022729"/>
    </source>
</evidence>
<keyword evidence="7" id="KW-0472">Membrane</keyword>
<evidence type="ECO:0000256" key="5">
    <source>
        <dbReference type="ARBA" id="ARBA00023277"/>
    </source>
</evidence>
<feature type="region of interest" description="Disordered" evidence="6">
    <location>
        <begin position="270"/>
        <end position="293"/>
    </location>
</feature>
<evidence type="ECO:0000313" key="11">
    <source>
        <dbReference type="Proteomes" id="UP000193719"/>
    </source>
</evidence>
<keyword evidence="3 8" id="KW-0732">Signal</keyword>
<keyword evidence="7" id="KW-0812">Transmembrane</keyword>
<evidence type="ECO:0000256" key="7">
    <source>
        <dbReference type="SAM" id="Phobius"/>
    </source>
</evidence>
<organism evidence="10 11">
    <name type="scientific">Piromyces finnis</name>
    <dbReference type="NCBI Taxonomy" id="1754191"/>
    <lineage>
        <taxon>Eukaryota</taxon>
        <taxon>Fungi</taxon>
        <taxon>Fungi incertae sedis</taxon>
        <taxon>Chytridiomycota</taxon>
        <taxon>Chytridiomycota incertae sedis</taxon>
        <taxon>Neocallimastigomycetes</taxon>
        <taxon>Neocallimastigales</taxon>
        <taxon>Neocallimastigaceae</taxon>
        <taxon>Piromyces</taxon>
    </lineage>
</organism>
<feature type="chain" id="PRO_5013118735" evidence="8">
    <location>
        <begin position="20"/>
        <end position="326"/>
    </location>
</feature>
<dbReference type="STRING" id="1754191.A0A1Y1VEM5"/>
<dbReference type="GO" id="GO:0005975">
    <property type="term" value="P:carbohydrate metabolic process"/>
    <property type="evidence" value="ECO:0007669"/>
    <property type="project" value="InterPro"/>
</dbReference>
<feature type="transmembrane region" description="Helical" evidence="7">
    <location>
        <begin position="305"/>
        <end position="325"/>
    </location>
</feature>
<feature type="compositionally biased region" description="Polar residues" evidence="6">
    <location>
        <begin position="270"/>
        <end position="291"/>
    </location>
</feature>
<accession>A0A1Y1VEM5</accession>
<evidence type="ECO:0000313" key="10">
    <source>
        <dbReference type="EMBL" id="ORX52962.1"/>
    </source>
</evidence>
<dbReference type="AlphaFoldDB" id="A0A1Y1VEM5"/>
<keyword evidence="7" id="KW-1133">Transmembrane helix</keyword>
<dbReference type="PANTHER" id="PTHR46471">
    <property type="entry name" value="CHITIN DEACETYLASE"/>
    <property type="match status" value="1"/>
</dbReference>
<evidence type="ECO:0000256" key="4">
    <source>
        <dbReference type="ARBA" id="ARBA00022801"/>
    </source>
</evidence>
<comment type="caution">
    <text evidence="10">The sequence shown here is derived from an EMBL/GenBank/DDBJ whole genome shotgun (WGS) entry which is preliminary data.</text>
</comment>
<dbReference type="PROSITE" id="PS51677">
    <property type="entry name" value="NODB"/>
    <property type="match status" value="1"/>
</dbReference>
<evidence type="ECO:0000256" key="6">
    <source>
        <dbReference type="SAM" id="MobiDB-lite"/>
    </source>
</evidence>
<keyword evidence="4 10" id="KW-0378">Hydrolase</keyword>
<dbReference type="SUPFAM" id="SSF88713">
    <property type="entry name" value="Glycoside hydrolase/deacetylase"/>
    <property type="match status" value="1"/>
</dbReference>
<dbReference type="EMBL" id="MCFH01000014">
    <property type="protein sequence ID" value="ORX52962.1"/>
    <property type="molecule type" value="Genomic_DNA"/>
</dbReference>
<dbReference type="InterPro" id="IPR011330">
    <property type="entry name" value="Glyco_hydro/deAcase_b/a-brl"/>
</dbReference>
<name>A0A1Y1VEM5_9FUNG</name>
<dbReference type="PANTHER" id="PTHR46471:SF2">
    <property type="entry name" value="CHITIN DEACETYLASE-RELATED"/>
    <property type="match status" value="1"/>
</dbReference>
<evidence type="ECO:0000259" key="9">
    <source>
        <dbReference type="PROSITE" id="PS51677"/>
    </source>
</evidence>
<dbReference type="Gene3D" id="3.20.20.370">
    <property type="entry name" value="Glycoside hydrolase/deacetylase"/>
    <property type="match status" value="1"/>
</dbReference>
<protein>
    <submittedName>
        <fullName evidence="10">Glycoside hydrolase/deacetylase</fullName>
    </submittedName>
</protein>
<feature type="signal peptide" evidence="8">
    <location>
        <begin position="1"/>
        <end position="19"/>
    </location>
</feature>
<dbReference type="Pfam" id="PF01522">
    <property type="entry name" value="Polysacc_deac_1"/>
    <property type="match status" value="1"/>
</dbReference>
<sequence length="326" mass="36575">MRLTSFISLGLSAVISANAVRIESCTEPNTVALTFDDGPYQYTNDLLDTLKAANIHATFFINGDNYWPELSSSQEKQEVLKRAAAEGHQIASHTWKHEIPLQDDDTIDKQATLESLSLIEDLVFRNVGKYPTYFRAPLGSISKETVELFEEYNYKVIQWDTDTNDWNREVHGVKSDNFDNRVKAVKEFLTEEYKEKRENYLVLMHDVQPHTVKTIVPFIIENGLFKEYKFVTVAECLGDPTGGWSKAGNALTVLSGGNPLDNKNDIIQGNSTISDPQGGNLTSIDTGSRSIPDNDESMDLKSGSIANAINFYVIVTFLVSTLYMFF</sequence>
<dbReference type="OrthoDB" id="2158458at2759"/>
<evidence type="ECO:0000256" key="8">
    <source>
        <dbReference type="SAM" id="SignalP"/>
    </source>
</evidence>
<dbReference type="InterPro" id="IPR002509">
    <property type="entry name" value="NODB_dom"/>
</dbReference>
<evidence type="ECO:0000256" key="2">
    <source>
        <dbReference type="ARBA" id="ARBA00022723"/>
    </source>
</evidence>